<accession>A4BG33</accession>
<dbReference type="EC" id="2.5.1.17" evidence="3 8"/>
<dbReference type="SUPFAM" id="SSF52540">
    <property type="entry name" value="P-loop containing nucleoside triphosphate hydrolases"/>
    <property type="match status" value="1"/>
</dbReference>
<evidence type="ECO:0000256" key="1">
    <source>
        <dbReference type="ARBA" id="ARBA00005121"/>
    </source>
</evidence>
<dbReference type="GO" id="GO:0006779">
    <property type="term" value="P:porphyrin-containing compound biosynthetic process"/>
    <property type="evidence" value="ECO:0007669"/>
    <property type="project" value="UniProtKB-UniRule"/>
</dbReference>
<evidence type="ECO:0000313" key="9">
    <source>
        <dbReference type="EMBL" id="EAR08828.1"/>
    </source>
</evidence>
<dbReference type="InterPro" id="IPR027417">
    <property type="entry name" value="P-loop_NTPase"/>
</dbReference>
<dbReference type="PANTHER" id="PTHR46638:SF1">
    <property type="entry name" value="CORRINOID ADENOSYLTRANSFERASE"/>
    <property type="match status" value="1"/>
</dbReference>
<evidence type="ECO:0000256" key="6">
    <source>
        <dbReference type="ARBA" id="ARBA00048555"/>
    </source>
</evidence>
<dbReference type="AlphaFoldDB" id="A4BG33"/>
<keyword evidence="8" id="KW-0963">Cytoplasm</keyword>
<keyword evidence="8" id="KW-0547">Nucleotide-binding</keyword>
<evidence type="ECO:0000256" key="2">
    <source>
        <dbReference type="ARBA" id="ARBA00007487"/>
    </source>
</evidence>
<dbReference type="Gene3D" id="3.40.50.300">
    <property type="entry name" value="P-loop containing nucleotide triphosphate hydrolases"/>
    <property type="match status" value="1"/>
</dbReference>
<comment type="similarity">
    <text evidence="2 8">Belongs to the Cob(I)alamin adenosyltransferase family.</text>
</comment>
<dbReference type="GO" id="GO:0005524">
    <property type="term" value="F:ATP binding"/>
    <property type="evidence" value="ECO:0007669"/>
    <property type="project" value="UniProtKB-UniRule"/>
</dbReference>
<dbReference type="Pfam" id="PF02572">
    <property type="entry name" value="CobA_CobO_BtuR"/>
    <property type="match status" value="1"/>
</dbReference>
<dbReference type="UniPathway" id="UPA00148">
    <property type="reaction ID" value="UER00233"/>
</dbReference>
<dbReference type="GO" id="GO:0009236">
    <property type="term" value="P:cobalamin biosynthetic process"/>
    <property type="evidence" value="ECO:0007669"/>
    <property type="project" value="UniProtKB-UniRule"/>
</dbReference>
<dbReference type="NCBIfam" id="TIGR00708">
    <property type="entry name" value="cobA"/>
    <property type="match status" value="1"/>
</dbReference>
<keyword evidence="10" id="KW-1185">Reference proteome</keyword>
<dbReference type="PANTHER" id="PTHR46638">
    <property type="entry name" value="CORRINOID ADENOSYLTRANSFERASE"/>
    <property type="match status" value="1"/>
</dbReference>
<evidence type="ECO:0000256" key="5">
    <source>
        <dbReference type="ARBA" id="ARBA00024929"/>
    </source>
</evidence>
<evidence type="ECO:0000256" key="3">
    <source>
        <dbReference type="ARBA" id="ARBA00012454"/>
    </source>
</evidence>
<dbReference type="NCBIfam" id="NF004637">
    <property type="entry name" value="PRK05986.1"/>
    <property type="match status" value="1"/>
</dbReference>
<dbReference type="EMBL" id="AAOE01000015">
    <property type="protein sequence ID" value="EAR08828.1"/>
    <property type="molecule type" value="Genomic_DNA"/>
</dbReference>
<dbReference type="GO" id="GO:0005737">
    <property type="term" value="C:cytoplasm"/>
    <property type="evidence" value="ECO:0007669"/>
    <property type="project" value="UniProtKB-SubCell"/>
</dbReference>
<protein>
    <recommendedName>
        <fullName evidence="3 8">Corrinoid adenosyltransferase</fullName>
        <ecNumber evidence="3 8">2.5.1.17</ecNumber>
    </recommendedName>
    <alternativeName>
        <fullName evidence="8">Cob(II)alamin adenosyltransferase</fullName>
    </alternativeName>
    <alternativeName>
        <fullName evidence="8">Cob(II)yrinic acid a,c-diamide adenosyltransferase</fullName>
    </alternativeName>
</protein>
<dbReference type="PIRSF" id="PIRSF015617">
    <property type="entry name" value="Adensltrnsf_CobA"/>
    <property type="match status" value="1"/>
</dbReference>
<evidence type="ECO:0000256" key="4">
    <source>
        <dbReference type="ARBA" id="ARBA00023244"/>
    </source>
</evidence>
<comment type="caution">
    <text evidence="9">The sequence shown here is derived from an EMBL/GenBank/DDBJ whole genome shotgun (WGS) entry which is preliminary data.</text>
</comment>
<evidence type="ECO:0000256" key="8">
    <source>
        <dbReference type="PIRNR" id="PIRNR015617"/>
    </source>
</evidence>
<organism evidence="9 10">
    <name type="scientific">Reinekea blandensis MED297</name>
    <dbReference type="NCBI Taxonomy" id="314283"/>
    <lineage>
        <taxon>Bacteria</taxon>
        <taxon>Pseudomonadati</taxon>
        <taxon>Pseudomonadota</taxon>
        <taxon>Gammaproteobacteria</taxon>
        <taxon>Oceanospirillales</taxon>
        <taxon>Saccharospirillaceae</taxon>
        <taxon>Reinekea</taxon>
    </lineage>
</organism>
<sequence>MRSSIKDIKHDLGTIVDKNEKHKSAMQKQKTKVDAAIDRADIERGVAVLLTGNGKGKSSSAFGMVLRALGYGQKVGVVQFIKGAQLSGEEIYLRDHCPQVDFYQMGTGFTWNTQDRTGDIAAAERTWEQAKRMLQDPAFDLVVLDELTYMIGYQYLDETNVLTTLRERPIEQSVVVTGRGGGRALQNIMDTVSEVKDIQHAFNAGIKARKGVDF</sequence>
<dbReference type="InterPro" id="IPR003724">
    <property type="entry name" value="CblAdoTrfase_CobA"/>
</dbReference>
<dbReference type="Proteomes" id="UP000005953">
    <property type="component" value="Unassembled WGS sequence"/>
</dbReference>
<dbReference type="GO" id="GO:0008817">
    <property type="term" value="F:corrinoid adenosyltransferase activity"/>
    <property type="evidence" value="ECO:0007669"/>
    <property type="project" value="UniProtKB-UniRule"/>
</dbReference>
<comment type="catalytic activity">
    <reaction evidence="6 8">
        <text>2 cob(II)yrinate a,c diamide + reduced [electron-transfer flavoprotein] + 2 ATP = 2 adenosylcob(III)yrinate a,c-diamide + 2 triphosphate + oxidized [electron-transfer flavoprotein] + 3 H(+)</text>
        <dbReference type="Rhea" id="RHEA:11528"/>
        <dbReference type="Rhea" id="RHEA-COMP:10685"/>
        <dbReference type="Rhea" id="RHEA-COMP:10686"/>
        <dbReference type="ChEBI" id="CHEBI:15378"/>
        <dbReference type="ChEBI" id="CHEBI:18036"/>
        <dbReference type="ChEBI" id="CHEBI:30616"/>
        <dbReference type="ChEBI" id="CHEBI:57692"/>
        <dbReference type="ChEBI" id="CHEBI:58307"/>
        <dbReference type="ChEBI" id="CHEBI:58503"/>
        <dbReference type="ChEBI" id="CHEBI:58537"/>
        <dbReference type="EC" id="2.5.1.17"/>
    </reaction>
</comment>
<dbReference type="STRING" id="314283.MED297_04142"/>
<comment type="function">
    <text evidence="5 8">Required for both de novo synthesis of the corrin ring for the assimilation of exogenous corrinoids. Participates in the adenosylation of a variety of incomplete and complete corrinoids.</text>
</comment>
<keyword evidence="8" id="KW-0169">Cobalamin biosynthesis</keyword>
<proteinExistence type="inferred from homology"/>
<keyword evidence="4 8" id="KW-0627">Porphyrin biosynthesis</keyword>
<evidence type="ECO:0000256" key="7">
    <source>
        <dbReference type="ARBA" id="ARBA00048692"/>
    </source>
</evidence>
<name>A4BG33_9GAMM</name>
<dbReference type="HOGENOM" id="CLU_088595_0_0_6"/>
<gene>
    <name evidence="9" type="ORF">MED297_04142</name>
</gene>
<evidence type="ECO:0000313" key="10">
    <source>
        <dbReference type="Proteomes" id="UP000005953"/>
    </source>
</evidence>
<keyword evidence="8" id="KW-0067">ATP-binding</keyword>
<comment type="catalytic activity">
    <reaction evidence="7 8">
        <text>2 cob(II)alamin + reduced [electron-transfer flavoprotein] + 2 ATP = 2 adenosylcob(III)alamin + 2 triphosphate + oxidized [electron-transfer flavoprotein] + 3 H(+)</text>
        <dbReference type="Rhea" id="RHEA:28671"/>
        <dbReference type="Rhea" id="RHEA-COMP:10685"/>
        <dbReference type="Rhea" id="RHEA-COMP:10686"/>
        <dbReference type="ChEBI" id="CHEBI:15378"/>
        <dbReference type="ChEBI" id="CHEBI:16304"/>
        <dbReference type="ChEBI" id="CHEBI:18036"/>
        <dbReference type="ChEBI" id="CHEBI:18408"/>
        <dbReference type="ChEBI" id="CHEBI:30616"/>
        <dbReference type="ChEBI" id="CHEBI:57692"/>
        <dbReference type="ChEBI" id="CHEBI:58307"/>
        <dbReference type="EC" id="2.5.1.17"/>
    </reaction>
</comment>
<dbReference type="CDD" id="cd00561">
    <property type="entry name" value="CobA_ACA"/>
    <property type="match status" value="1"/>
</dbReference>
<keyword evidence="8 9" id="KW-0808">Transferase</keyword>
<comment type="subcellular location">
    <subcellularLocation>
        <location evidence="8">Cytoplasm</location>
    </subcellularLocation>
</comment>
<reference evidence="9 10" key="1">
    <citation type="submission" date="2006-02" db="EMBL/GenBank/DDBJ databases">
        <authorList>
            <person name="Pinhassi J."/>
            <person name="Pedros-Alio C."/>
            <person name="Ferriera S."/>
            <person name="Johnson J."/>
            <person name="Kravitz S."/>
            <person name="Halpern A."/>
            <person name="Remington K."/>
            <person name="Beeson K."/>
            <person name="Tran B."/>
            <person name="Rogers Y.-H."/>
            <person name="Friedman R."/>
            <person name="Venter J.C."/>
        </authorList>
    </citation>
    <scope>NUCLEOTIDE SEQUENCE [LARGE SCALE GENOMIC DNA]</scope>
    <source>
        <strain evidence="9 10">MED297</strain>
    </source>
</reference>
<comment type="pathway">
    <text evidence="1 8">Cofactor biosynthesis; adenosylcobalamin biosynthesis; adenosylcobalamin from cob(II)yrinate a,c-diamide: step 2/7.</text>
</comment>